<feature type="region of interest" description="Disordered" evidence="1">
    <location>
        <begin position="102"/>
        <end position="160"/>
    </location>
</feature>
<name>A0A2Z6N9Q7_TRISU</name>
<evidence type="ECO:0000313" key="3">
    <source>
        <dbReference type="Proteomes" id="UP000242715"/>
    </source>
</evidence>
<feature type="compositionally biased region" description="Polar residues" evidence="1">
    <location>
        <begin position="140"/>
        <end position="150"/>
    </location>
</feature>
<dbReference type="OrthoDB" id="10623792at2759"/>
<dbReference type="AlphaFoldDB" id="A0A2Z6N9Q7"/>
<sequence>MCIYHVDIIGVFHELDYTQTVPVQALKEDDAIVKKIIELFPKNEEPCKQLITTTTPSNDEGTSKLLITTTTPSTDEIKDTVVVDNIMDVEIKDDVVIYPTQDLSASSEYDPETVSELTPSRGKRVSASLSHSKNSEQDDCPTQLSSTKMNKTIKIEKNPL</sequence>
<evidence type="ECO:0000256" key="1">
    <source>
        <dbReference type="SAM" id="MobiDB-lite"/>
    </source>
</evidence>
<organism evidence="2 3">
    <name type="scientific">Trifolium subterraneum</name>
    <name type="common">Subterranean clover</name>
    <dbReference type="NCBI Taxonomy" id="3900"/>
    <lineage>
        <taxon>Eukaryota</taxon>
        <taxon>Viridiplantae</taxon>
        <taxon>Streptophyta</taxon>
        <taxon>Embryophyta</taxon>
        <taxon>Tracheophyta</taxon>
        <taxon>Spermatophyta</taxon>
        <taxon>Magnoliopsida</taxon>
        <taxon>eudicotyledons</taxon>
        <taxon>Gunneridae</taxon>
        <taxon>Pentapetalae</taxon>
        <taxon>rosids</taxon>
        <taxon>fabids</taxon>
        <taxon>Fabales</taxon>
        <taxon>Fabaceae</taxon>
        <taxon>Papilionoideae</taxon>
        <taxon>50 kb inversion clade</taxon>
        <taxon>NPAAA clade</taxon>
        <taxon>Hologalegina</taxon>
        <taxon>IRL clade</taxon>
        <taxon>Trifolieae</taxon>
        <taxon>Trifolium</taxon>
    </lineage>
</organism>
<reference evidence="3" key="1">
    <citation type="journal article" date="2017" name="Front. Plant Sci.">
        <title>Climate Clever Clovers: New Paradigm to Reduce the Environmental Footprint of Ruminants by Breeding Low Methanogenic Forages Utilizing Haplotype Variation.</title>
        <authorList>
            <person name="Kaur P."/>
            <person name="Appels R."/>
            <person name="Bayer P.E."/>
            <person name="Keeble-Gagnere G."/>
            <person name="Wang J."/>
            <person name="Hirakawa H."/>
            <person name="Shirasawa K."/>
            <person name="Vercoe P."/>
            <person name="Stefanova K."/>
            <person name="Durmic Z."/>
            <person name="Nichols P."/>
            <person name="Revell C."/>
            <person name="Isobe S.N."/>
            <person name="Edwards D."/>
            <person name="Erskine W."/>
        </authorList>
    </citation>
    <scope>NUCLEOTIDE SEQUENCE [LARGE SCALE GENOMIC DNA]</scope>
    <source>
        <strain evidence="3">cv. Daliak</strain>
    </source>
</reference>
<gene>
    <name evidence="2" type="ORF">TSUD_54900</name>
</gene>
<proteinExistence type="predicted"/>
<protein>
    <submittedName>
        <fullName evidence="2">Uncharacterized protein</fullName>
    </submittedName>
</protein>
<evidence type="ECO:0000313" key="2">
    <source>
        <dbReference type="EMBL" id="GAU28439.1"/>
    </source>
</evidence>
<accession>A0A2Z6N9Q7</accession>
<keyword evidence="3" id="KW-1185">Reference proteome</keyword>
<dbReference type="EMBL" id="DF973372">
    <property type="protein sequence ID" value="GAU28439.1"/>
    <property type="molecule type" value="Genomic_DNA"/>
</dbReference>
<dbReference type="Proteomes" id="UP000242715">
    <property type="component" value="Unassembled WGS sequence"/>
</dbReference>